<keyword evidence="7" id="KW-0378">Hydrolase</keyword>
<dbReference type="EC" id="2.7.13.3" evidence="2"/>
<evidence type="ECO:0000256" key="2">
    <source>
        <dbReference type="ARBA" id="ARBA00012438"/>
    </source>
</evidence>
<dbReference type="InterPro" id="IPR000014">
    <property type="entry name" value="PAS"/>
</dbReference>
<keyword evidence="10" id="KW-0535">Nitrogen fixation</keyword>
<dbReference type="GO" id="GO:0005524">
    <property type="term" value="F:ATP binding"/>
    <property type="evidence" value="ECO:0007669"/>
    <property type="project" value="UniProtKB-KW"/>
</dbReference>
<evidence type="ECO:0000256" key="4">
    <source>
        <dbReference type="ARBA" id="ARBA00022679"/>
    </source>
</evidence>
<dbReference type="Pfam" id="PF00512">
    <property type="entry name" value="HisKA"/>
    <property type="match status" value="1"/>
</dbReference>
<dbReference type="Pfam" id="PF00989">
    <property type="entry name" value="PAS"/>
    <property type="match status" value="1"/>
</dbReference>
<dbReference type="PANTHER" id="PTHR43065">
    <property type="entry name" value="SENSOR HISTIDINE KINASE"/>
    <property type="match status" value="1"/>
</dbReference>
<dbReference type="SUPFAM" id="SSF55874">
    <property type="entry name" value="ATPase domain of HSP90 chaperone/DNA topoisomerase II/histidine kinase"/>
    <property type="match status" value="1"/>
</dbReference>
<dbReference type="PROSITE" id="PS50109">
    <property type="entry name" value="HIS_KIN"/>
    <property type="match status" value="1"/>
</dbReference>
<evidence type="ECO:0000313" key="16">
    <source>
        <dbReference type="EMBL" id="RZO76583.1"/>
    </source>
</evidence>
<keyword evidence="4" id="KW-0808">Transferase</keyword>
<keyword evidence="8" id="KW-0067">ATP-binding</keyword>
<dbReference type="InterPro" id="IPR036890">
    <property type="entry name" value="HATPase_C_sf"/>
</dbReference>
<gene>
    <name evidence="16" type="ORF">EVA68_03995</name>
</gene>
<name>A0A520S278_9GAMM</name>
<comment type="catalytic activity">
    <reaction evidence="1">
        <text>ATP + protein L-histidine = ADP + protein N-phospho-L-histidine.</text>
        <dbReference type="EC" id="2.7.13.3"/>
    </reaction>
</comment>
<evidence type="ECO:0000256" key="14">
    <source>
        <dbReference type="ARBA" id="ARBA00043094"/>
    </source>
</evidence>
<dbReference type="PRINTS" id="PR00344">
    <property type="entry name" value="BCTRLSENSOR"/>
</dbReference>
<dbReference type="SUPFAM" id="SSF55785">
    <property type="entry name" value="PYP-like sensor domain (PAS domain)"/>
    <property type="match status" value="1"/>
</dbReference>
<protein>
    <recommendedName>
        <fullName evidence="12">Sensory histidine kinase/phosphatase NtrB</fullName>
        <ecNumber evidence="2">2.7.13.3</ecNumber>
    </recommendedName>
    <alternativeName>
        <fullName evidence="13">Nitrogen regulation protein NR(II)</fullName>
    </alternativeName>
    <alternativeName>
        <fullName evidence="14">Nitrogen regulator II</fullName>
    </alternativeName>
</protein>
<evidence type="ECO:0000256" key="10">
    <source>
        <dbReference type="ARBA" id="ARBA00023231"/>
    </source>
</evidence>
<evidence type="ECO:0000256" key="11">
    <source>
        <dbReference type="ARBA" id="ARBA00037696"/>
    </source>
</evidence>
<evidence type="ECO:0000256" key="9">
    <source>
        <dbReference type="ARBA" id="ARBA00023012"/>
    </source>
</evidence>
<dbReference type="CDD" id="cd00082">
    <property type="entry name" value="HisKA"/>
    <property type="match status" value="1"/>
</dbReference>
<evidence type="ECO:0000259" key="15">
    <source>
        <dbReference type="PROSITE" id="PS50109"/>
    </source>
</evidence>
<keyword evidence="5" id="KW-0547">Nucleotide-binding</keyword>
<accession>A0A520S278</accession>
<evidence type="ECO:0000256" key="3">
    <source>
        <dbReference type="ARBA" id="ARBA00022553"/>
    </source>
</evidence>
<dbReference type="Proteomes" id="UP000316199">
    <property type="component" value="Unassembled WGS sequence"/>
</dbReference>
<keyword evidence="9" id="KW-0902">Two-component regulatory system</keyword>
<reference evidence="16 17" key="1">
    <citation type="submission" date="2019-02" db="EMBL/GenBank/DDBJ databases">
        <title>Prokaryotic population dynamics and viral predation in marine succession experiment using metagenomics: the confinement effect.</title>
        <authorList>
            <person name="Haro-Moreno J.M."/>
            <person name="Rodriguez-Valera F."/>
            <person name="Lopez-Perez M."/>
        </authorList>
    </citation>
    <scope>NUCLEOTIDE SEQUENCE [LARGE SCALE GENOMIC DNA]</scope>
    <source>
        <strain evidence="16">MED-G157</strain>
    </source>
</reference>
<sequence length="357" mass="40413">MLNTEPNFTENMLNNLCTAVISLDHDLKVCFINQSAESLLDISANKSVGVSIEELVTSFSPYIAICYDAIQSGQAYTQRMAQFTLTNGSGITVDFTISPISECEWPRLVIEMHPLDRYLRIDRDATLHERQEISRQMIRGLAHEVKNPLGGIRGSAQLLEKQLNHDELKEYTKIIIEETDRLTLLVDKMMGPSRSFQLESTNIHILLERVAKLIELETSNISITRDYDPSIPEVLVDSEMLLQALLNIARNAMQSMTDTRAPILKMTTRIERQFTIKAYRHRTLIRIDIADNGCGIPPELKQNLFYPMISGRPDGTGLGLPLVHAVVDQHGGHIEFDSEPSKTIFRIFIPLETKNHE</sequence>
<evidence type="ECO:0000256" key="7">
    <source>
        <dbReference type="ARBA" id="ARBA00022801"/>
    </source>
</evidence>
<dbReference type="CDD" id="cd00130">
    <property type="entry name" value="PAS"/>
    <property type="match status" value="1"/>
</dbReference>
<dbReference type="SMART" id="SM00387">
    <property type="entry name" value="HATPase_c"/>
    <property type="match status" value="1"/>
</dbReference>
<dbReference type="Pfam" id="PF02518">
    <property type="entry name" value="HATPase_c"/>
    <property type="match status" value="1"/>
</dbReference>
<dbReference type="GO" id="GO:0000155">
    <property type="term" value="F:phosphorelay sensor kinase activity"/>
    <property type="evidence" value="ECO:0007669"/>
    <property type="project" value="InterPro"/>
</dbReference>
<dbReference type="PANTHER" id="PTHR43065:SF16">
    <property type="entry name" value="SENSORY HISTIDINE KINASE_PHOSPHATASE NTRB"/>
    <property type="match status" value="1"/>
</dbReference>
<evidence type="ECO:0000256" key="1">
    <source>
        <dbReference type="ARBA" id="ARBA00000085"/>
    </source>
</evidence>
<evidence type="ECO:0000256" key="8">
    <source>
        <dbReference type="ARBA" id="ARBA00022840"/>
    </source>
</evidence>
<comment type="caution">
    <text evidence="16">The sequence shown here is derived from an EMBL/GenBank/DDBJ whole genome shotgun (WGS) entry which is preliminary data.</text>
</comment>
<dbReference type="InterPro" id="IPR005467">
    <property type="entry name" value="His_kinase_dom"/>
</dbReference>
<evidence type="ECO:0000256" key="13">
    <source>
        <dbReference type="ARBA" id="ARBA00042313"/>
    </source>
</evidence>
<dbReference type="GO" id="GO:0016787">
    <property type="term" value="F:hydrolase activity"/>
    <property type="evidence" value="ECO:0007669"/>
    <property type="project" value="UniProtKB-KW"/>
</dbReference>
<keyword evidence="3" id="KW-0597">Phosphoprotein</keyword>
<dbReference type="NCBIfam" id="NF008293">
    <property type="entry name" value="PRK11073.1"/>
    <property type="match status" value="1"/>
</dbReference>
<dbReference type="GO" id="GO:0006355">
    <property type="term" value="P:regulation of DNA-templated transcription"/>
    <property type="evidence" value="ECO:0007669"/>
    <property type="project" value="InterPro"/>
</dbReference>
<dbReference type="SUPFAM" id="SSF47384">
    <property type="entry name" value="Homodimeric domain of signal transducing histidine kinase"/>
    <property type="match status" value="1"/>
</dbReference>
<proteinExistence type="predicted"/>
<dbReference type="Gene3D" id="3.30.450.20">
    <property type="entry name" value="PAS domain"/>
    <property type="match status" value="1"/>
</dbReference>
<feature type="domain" description="Histidine kinase" evidence="15">
    <location>
        <begin position="140"/>
        <end position="353"/>
    </location>
</feature>
<dbReference type="SMART" id="SM00388">
    <property type="entry name" value="HisKA"/>
    <property type="match status" value="1"/>
</dbReference>
<evidence type="ECO:0000256" key="6">
    <source>
        <dbReference type="ARBA" id="ARBA00022777"/>
    </source>
</evidence>
<dbReference type="InterPro" id="IPR003594">
    <property type="entry name" value="HATPase_dom"/>
</dbReference>
<dbReference type="AlphaFoldDB" id="A0A520S278"/>
<dbReference type="Gene3D" id="1.10.287.130">
    <property type="match status" value="1"/>
</dbReference>
<dbReference type="InterPro" id="IPR035965">
    <property type="entry name" value="PAS-like_dom_sf"/>
</dbReference>
<dbReference type="Gene3D" id="3.30.565.10">
    <property type="entry name" value="Histidine kinase-like ATPase, C-terminal domain"/>
    <property type="match status" value="1"/>
</dbReference>
<evidence type="ECO:0000256" key="5">
    <source>
        <dbReference type="ARBA" id="ARBA00022741"/>
    </source>
</evidence>
<evidence type="ECO:0000313" key="17">
    <source>
        <dbReference type="Proteomes" id="UP000316199"/>
    </source>
</evidence>
<comment type="function">
    <text evidence="11">Member of the two-component regulatory system NtrB/NtrC, which controls expression of the nitrogen-regulated (ntr) genes in response to nitrogen limitation. Under conditions of nitrogen limitation, NtrB autophosphorylates and transfers the phosphoryl group to NtrC. In the presence of nitrogen, acts as a phosphatase that dephosphorylates and inactivates NtrC.</text>
</comment>
<organism evidence="16 17">
    <name type="scientific">OM182 bacterium</name>
    <dbReference type="NCBI Taxonomy" id="2510334"/>
    <lineage>
        <taxon>Bacteria</taxon>
        <taxon>Pseudomonadati</taxon>
        <taxon>Pseudomonadota</taxon>
        <taxon>Gammaproteobacteria</taxon>
        <taxon>OMG group</taxon>
        <taxon>OM182 clade</taxon>
    </lineage>
</organism>
<dbReference type="SMART" id="SM00091">
    <property type="entry name" value="PAS"/>
    <property type="match status" value="1"/>
</dbReference>
<dbReference type="InterPro" id="IPR013767">
    <property type="entry name" value="PAS_fold"/>
</dbReference>
<dbReference type="InterPro" id="IPR004358">
    <property type="entry name" value="Sig_transdc_His_kin-like_C"/>
</dbReference>
<keyword evidence="6 16" id="KW-0418">Kinase</keyword>
<dbReference type="InterPro" id="IPR003661">
    <property type="entry name" value="HisK_dim/P_dom"/>
</dbReference>
<dbReference type="EMBL" id="SHAG01000010">
    <property type="protein sequence ID" value="RZO76583.1"/>
    <property type="molecule type" value="Genomic_DNA"/>
</dbReference>
<dbReference type="InterPro" id="IPR036097">
    <property type="entry name" value="HisK_dim/P_sf"/>
</dbReference>
<evidence type="ECO:0000256" key="12">
    <source>
        <dbReference type="ARBA" id="ARBA00039567"/>
    </source>
</evidence>